<proteinExistence type="inferred from homology"/>
<dbReference type="PANTHER" id="PTHR18860">
    <property type="entry name" value="14-3-3 PROTEIN"/>
    <property type="match status" value="1"/>
</dbReference>
<evidence type="ECO:0000256" key="2">
    <source>
        <dbReference type="PIRSR" id="PIRSR000868-1"/>
    </source>
</evidence>
<dbReference type="EMBL" id="JWZX01001355">
    <property type="protein sequence ID" value="KOO34010.1"/>
    <property type="molecule type" value="Genomic_DNA"/>
</dbReference>
<evidence type="ECO:0000256" key="1">
    <source>
        <dbReference type="ARBA" id="ARBA00006141"/>
    </source>
</evidence>
<evidence type="ECO:0000313" key="5">
    <source>
        <dbReference type="Proteomes" id="UP000037460"/>
    </source>
</evidence>
<feature type="domain" description="14-3-3" evidence="3">
    <location>
        <begin position="7"/>
        <end position="235"/>
    </location>
</feature>
<name>A0A0M0K5C0_9EUKA</name>
<organism evidence="4 5">
    <name type="scientific">Chrysochromulina tobinii</name>
    <dbReference type="NCBI Taxonomy" id="1460289"/>
    <lineage>
        <taxon>Eukaryota</taxon>
        <taxon>Haptista</taxon>
        <taxon>Haptophyta</taxon>
        <taxon>Prymnesiophyceae</taxon>
        <taxon>Prymnesiales</taxon>
        <taxon>Chrysochromulinaceae</taxon>
        <taxon>Chrysochromulina</taxon>
    </lineage>
</organism>
<sequence>MPTDLPDLYLAKLAEQAGRFDDMLEHMRKVCTAREGALALEERNMLSVAFKNVVSQRRSSLRILSHLLKREADMGGKKTAQIQAYDTKIQVELQGLCNSIITLLDGSLIKKAENSEAKVFYLKMKADYFRYLSEFAVPSDKKSYADQAATSYEKASVLASSQLAPTHPVRLGLALNYSVFKYEAQEHHTEACAIAKQAFNDALDGLDQVDDETYKDAALIMQLLKDNLGLWQEPES</sequence>
<protein>
    <submittedName>
        <fullName evidence="4">14-3-3 protein</fullName>
    </submittedName>
</protein>
<accession>A0A0M0K5C0</accession>
<evidence type="ECO:0000259" key="3">
    <source>
        <dbReference type="SMART" id="SM00101"/>
    </source>
</evidence>
<dbReference type="CDD" id="cd08774">
    <property type="entry name" value="14-3-3"/>
    <property type="match status" value="1"/>
</dbReference>
<feature type="site" description="Interaction with phosphoserine on interacting protein" evidence="2">
    <location>
        <position position="58"/>
    </location>
</feature>
<dbReference type="Proteomes" id="UP000037460">
    <property type="component" value="Unassembled WGS sequence"/>
</dbReference>
<dbReference type="SUPFAM" id="SSF48445">
    <property type="entry name" value="14-3-3 protein"/>
    <property type="match status" value="1"/>
</dbReference>
<keyword evidence="5" id="KW-1185">Reference proteome</keyword>
<dbReference type="PIRSF" id="PIRSF000868">
    <property type="entry name" value="14-3-3"/>
    <property type="match status" value="1"/>
</dbReference>
<comment type="caution">
    <text evidence="4">The sequence shown here is derived from an EMBL/GenBank/DDBJ whole genome shotgun (WGS) entry which is preliminary data.</text>
</comment>
<dbReference type="Pfam" id="PF00244">
    <property type="entry name" value="14-3-3"/>
    <property type="match status" value="1"/>
</dbReference>
<dbReference type="SMART" id="SM00101">
    <property type="entry name" value="14_3_3"/>
    <property type="match status" value="1"/>
</dbReference>
<dbReference type="OrthoDB" id="10260625at2759"/>
<dbReference type="InterPro" id="IPR036815">
    <property type="entry name" value="14-3-3_dom_sf"/>
</dbReference>
<evidence type="ECO:0000313" key="4">
    <source>
        <dbReference type="EMBL" id="KOO34010.1"/>
    </source>
</evidence>
<dbReference type="InterPro" id="IPR000308">
    <property type="entry name" value="14-3-3"/>
</dbReference>
<comment type="similarity">
    <text evidence="1">Belongs to the 14-3-3 family.</text>
</comment>
<gene>
    <name evidence="4" type="ORF">Ctob_011109</name>
</gene>
<dbReference type="InterPro" id="IPR023410">
    <property type="entry name" value="14-3-3_domain"/>
</dbReference>
<dbReference type="AlphaFoldDB" id="A0A0M0K5C0"/>
<dbReference type="Gene3D" id="1.20.190.20">
    <property type="entry name" value="14-3-3 domain"/>
    <property type="match status" value="1"/>
</dbReference>
<feature type="site" description="Interaction with phosphoserine on interacting protein" evidence="2">
    <location>
        <position position="130"/>
    </location>
</feature>
<reference evidence="5" key="1">
    <citation type="journal article" date="2015" name="PLoS Genet.">
        <title>Genome Sequence and Transcriptome Analyses of Chrysochromulina tobin: Metabolic Tools for Enhanced Algal Fitness in the Prominent Order Prymnesiales (Haptophyceae).</title>
        <authorList>
            <person name="Hovde B.T."/>
            <person name="Deodato C.R."/>
            <person name="Hunsperger H.M."/>
            <person name="Ryken S.A."/>
            <person name="Yost W."/>
            <person name="Jha R.K."/>
            <person name="Patterson J."/>
            <person name="Monnat R.J. Jr."/>
            <person name="Barlow S.B."/>
            <person name="Starkenburg S.R."/>
            <person name="Cattolico R.A."/>
        </authorList>
    </citation>
    <scope>NUCLEOTIDE SEQUENCE</scope>
    <source>
        <strain evidence="5">CCMP291</strain>
    </source>
</reference>
<dbReference type="PRINTS" id="PR00305">
    <property type="entry name" value="1433ZETA"/>
</dbReference>